<accession>A0AAD3P995</accession>
<evidence type="ECO:0000313" key="2">
    <source>
        <dbReference type="Proteomes" id="UP001279734"/>
    </source>
</evidence>
<reference evidence="1" key="1">
    <citation type="submission" date="2023-05" db="EMBL/GenBank/DDBJ databases">
        <title>Nepenthes gracilis genome sequencing.</title>
        <authorList>
            <person name="Fukushima K."/>
        </authorList>
    </citation>
    <scope>NUCLEOTIDE SEQUENCE</scope>
    <source>
        <strain evidence="1">SING2019-196</strain>
    </source>
</reference>
<proteinExistence type="predicted"/>
<gene>
    <name evidence="1" type="ORF">Nepgr_002792</name>
</gene>
<organism evidence="1 2">
    <name type="scientific">Nepenthes gracilis</name>
    <name type="common">Slender pitcher plant</name>
    <dbReference type="NCBI Taxonomy" id="150966"/>
    <lineage>
        <taxon>Eukaryota</taxon>
        <taxon>Viridiplantae</taxon>
        <taxon>Streptophyta</taxon>
        <taxon>Embryophyta</taxon>
        <taxon>Tracheophyta</taxon>
        <taxon>Spermatophyta</taxon>
        <taxon>Magnoliopsida</taxon>
        <taxon>eudicotyledons</taxon>
        <taxon>Gunneridae</taxon>
        <taxon>Pentapetalae</taxon>
        <taxon>Caryophyllales</taxon>
        <taxon>Nepenthaceae</taxon>
        <taxon>Nepenthes</taxon>
    </lineage>
</organism>
<keyword evidence="2" id="KW-1185">Reference proteome</keyword>
<name>A0AAD3P995_NEPGR</name>
<comment type="caution">
    <text evidence="1">The sequence shown here is derived from an EMBL/GenBank/DDBJ whole genome shotgun (WGS) entry which is preliminary data.</text>
</comment>
<dbReference type="AlphaFoldDB" id="A0AAD3P995"/>
<protein>
    <submittedName>
        <fullName evidence="1">Uncharacterized protein</fullName>
    </submittedName>
</protein>
<dbReference type="Proteomes" id="UP001279734">
    <property type="component" value="Unassembled WGS sequence"/>
</dbReference>
<dbReference type="EMBL" id="BSYO01000002">
    <property type="protein sequence ID" value="GMH00953.1"/>
    <property type="molecule type" value="Genomic_DNA"/>
</dbReference>
<evidence type="ECO:0000313" key="1">
    <source>
        <dbReference type="EMBL" id="GMH00953.1"/>
    </source>
</evidence>
<sequence>MRKKTLCPSSSGGLQMDACVPASTGNSFGPLDGKPSTPLDPCVQTGIPSPPKLDRDERDDLGCCLVSARNVELLKPLVQTPPNCRKIQPTMENPISKASLPHDAHSYSQAGLAAVDVVPKSNEFLLAESATIERPVGDEVPLVGEIRVIDCDSDVVSSQSSED</sequence>